<evidence type="ECO:0000256" key="6">
    <source>
        <dbReference type="SAM" id="MobiDB-lite"/>
    </source>
</evidence>
<keyword evidence="10" id="KW-1185">Reference proteome</keyword>
<evidence type="ECO:0000313" key="10">
    <source>
        <dbReference type="Proteomes" id="UP000070700"/>
    </source>
</evidence>
<dbReference type="EMBL" id="KQ947438">
    <property type="protein sequence ID" value="KUJ07887.1"/>
    <property type="molecule type" value="Genomic_DNA"/>
</dbReference>
<keyword evidence="2 7" id="KW-0812">Transmembrane</keyword>
<feature type="compositionally biased region" description="Basic and acidic residues" evidence="6">
    <location>
        <begin position="305"/>
        <end position="325"/>
    </location>
</feature>
<protein>
    <recommendedName>
        <fullName evidence="8">Rhodopsin domain-containing protein</fullName>
    </recommendedName>
</protein>
<evidence type="ECO:0000256" key="2">
    <source>
        <dbReference type="ARBA" id="ARBA00022692"/>
    </source>
</evidence>
<feature type="transmembrane region" description="Helical" evidence="7">
    <location>
        <begin position="185"/>
        <end position="206"/>
    </location>
</feature>
<dbReference type="OrthoDB" id="3529975at2759"/>
<dbReference type="Proteomes" id="UP000070700">
    <property type="component" value="Unassembled WGS sequence"/>
</dbReference>
<feature type="transmembrane region" description="Helical" evidence="7">
    <location>
        <begin position="20"/>
        <end position="41"/>
    </location>
</feature>
<comment type="subcellular location">
    <subcellularLocation>
        <location evidence="1">Membrane</location>
        <topology evidence="1">Multi-pass membrane protein</topology>
    </subcellularLocation>
</comment>
<dbReference type="PANTHER" id="PTHR33048">
    <property type="entry name" value="PTH11-LIKE INTEGRAL MEMBRANE PROTEIN (AFU_ORTHOLOGUE AFUA_5G11245)"/>
    <property type="match status" value="1"/>
</dbReference>
<feature type="domain" description="Rhodopsin" evidence="8">
    <location>
        <begin position="59"/>
        <end position="280"/>
    </location>
</feature>
<dbReference type="InParanoid" id="A0A132B886"/>
<dbReference type="KEGG" id="psco:LY89DRAFT_789535"/>
<feature type="transmembrane region" description="Helical" evidence="7">
    <location>
        <begin position="218"/>
        <end position="240"/>
    </location>
</feature>
<evidence type="ECO:0000256" key="5">
    <source>
        <dbReference type="ARBA" id="ARBA00038359"/>
    </source>
</evidence>
<evidence type="ECO:0000256" key="7">
    <source>
        <dbReference type="SAM" id="Phobius"/>
    </source>
</evidence>
<feature type="region of interest" description="Disordered" evidence="6">
    <location>
        <begin position="304"/>
        <end position="326"/>
    </location>
</feature>
<accession>A0A132B886</accession>
<feature type="transmembrane region" description="Helical" evidence="7">
    <location>
        <begin position="53"/>
        <end position="77"/>
    </location>
</feature>
<keyword evidence="3 7" id="KW-1133">Transmembrane helix</keyword>
<gene>
    <name evidence="9" type="ORF">LY89DRAFT_789535</name>
</gene>
<reference evidence="9 10" key="1">
    <citation type="submission" date="2015-10" db="EMBL/GenBank/DDBJ databases">
        <title>Full genome of DAOMC 229536 Phialocephala scopiformis, a fungal endophyte of spruce producing the potent anti-insectan compound rugulosin.</title>
        <authorList>
            <consortium name="DOE Joint Genome Institute"/>
            <person name="Walker A.K."/>
            <person name="Frasz S.L."/>
            <person name="Seifert K.A."/>
            <person name="Miller J.D."/>
            <person name="Mondo S.J."/>
            <person name="Labutti K."/>
            <person name="Lipzen A."/>
            <person name="Dockter R."/>
            <person name="Kennedy M."/>
            <person name="Grigoriev I.V."/>
            <person name="Spatafora J.W."/>
        </authorList>
    </citation>
    <scope>NUCLEOTIDE SEQUENCE [LARGE SCALE GENOMIC DNA]</scope>
    <source>
        <strain evidence="9 10">CBS 120377</strain>
    </source>
</reference>
<dbReference type="RefSeq" id="XP_018062242.1">
    <property type="nucleotide sequence ID" value="XM_018223266.1"/>
</dbReference>
<evidence type="ECO:0000313" key="9">
    <source>
        <dbReference type="EMBL" id="KUJ07887.1"/>
    </source>
</evidence>
<keyword evidence="4 7" id="KW-0472">Membrane</keyword>
<dbReference type="InterPro" id="IPR049326">
    <property type="entry name" value="Rhodopsin_dom_fungi"/>
</dbReference>
<evidence type="ECO:0000256" key="1">
    <source>
        <dbReference type="ARBA" id="ARBA00004141"/>
    </source>
</evidence>
<dbReference type="InterPro" id="IPR052337">
    <property type="entry name" value="SAT4-like"/>
</dbReference>
<comment type="similarity">
    <text evidence="5">Belongs to the SAT4 family.</text>
</comment>
<proteinExistence type="inferred from homology"/>
<dbReference type="STRING" id="149040.A0A132B886"/>
<dbReference type="Pfam" id="PF20684">
    <property type="entry name" value="Fung_rhodopsin"/>
    <property type="match status" value="1"/>
</dbReference>
<sequence>MASQADYFAEVNPTSREMYHTAMAFIVIDTLVFGLFLASMYRQRKRQRNKNEIGIYFLMSVAYISVLGNALVGVLLVKIGGVGRHVAFWESTDPDTFTKFLQLQTGIEIIYMASITAPKIAILTLYLKIFTDRLARQLTWIMGVILVMFLLSGLVLALALCKPYEYKWNKTIHGKCGDIMAGYRWISIPSIITDFFILIIPIPTIWKLRVDTYKKVGVLITFLTGSLGFITAIVRCLTFYTSNLFSDPTWLAGKTMTWTIIESSAYFICACLPRLRPLLQLFLEKTGVISVVANTWGTFTNKSKGTHDGSAHDMSNENRGSRPGDNKVGFVEMDELGLVSSNERTQCSGEDEFN</sequence>
<feature type="transmembrane region" description="Helical" evidence="7">
    <location>
        <begin position="109"/>
        <end position="127"/>
    </location>
</feature>
<evidence type="ECO:0000256" key="4">
    <source>
        <dbReference type="ARBA" id="ARBA00023136"/>
    </source>
</evidence>
<evidence type="ECO:0000259" key="8">
    <source>
        <dbReference type="Pfam" id="PF20684"/>
    </source>
</evidence>
<dbReference type="PANTHER" id="PTHR33048:SF47">
    <property type="entry name" value="INTEGRAL MEMBRANE PROTEIN-RELATED"/>
    <property type="match status" value="1"/>
</dbReference>
<name>A0A132B886_MOLSC</name>
<dbReference type="GeneID" id="28832992"/>
<dbReference type="AlphaFoldDB" id="A0A132B886"/>
<feature type="transmembrane region" description="Helical" evidence="7">
    <location>
        <begin position="139"/>
        <end position="160"/>
    </location>
</feature>
<evidence type="ECO:0000256" key="3">
    <source>
        <dbReference type="ARBA" id="ARBA00022989"/>
    </source>
</evidence>
<organism evidence="9 10">
    <name type="scientific">Mollisia scopiformis</name>
    <name type="common">Conifer needle endophyte fungus</name>
    <name type="synonym">Phialocephala scopiformis</name>
    <dbReference type="NCBI Taxonomy" id="149040"/>
    <lineage>
        <taxon>Eukaryota</taxon>
        <taxon>Fungi</taxon>
        <taxon>Dikarya</taxon>
        <taxon>Ascomycota</taxon>
        <taxon>Pezizomycotina</taxon>
        <taxon>Leotiomycetes</taxon>
        <taxon>Helotiales</taxon>
        <taxon>Mollisiaceae</taxon>
        <taxon>Mollisia</taxon>
    </lineage>
</organism>
<dbReference type="GO" id="GO:0016020">
    <property type="term" value="C:membrane"/>
    <property type="evidence" value="ECO:0007669"/>
    <property type="project" value="UniProtKB-SubCell"/>
</dbReference>